<dbReference type="Pfam" id="PF19078">
    <property type="entry name" value="Big_12"/>
    <property type="match status" value="1"/>
</dbReference>
<protein>
    <recommendedName>
        <fullName evidence="1">Bacterial Ig-like domain-containing protein</fullName>
    </recommendedName>
</protein>
<feature type="domain" description="Bacterial Ig-like" evidence="1">
    <location>
        <begin position="4"/>
        <end position="65"/>
    </location>
</feature>
<dbReference type="InterPro" id="IPR044048">
    <property type="entry name" value="Big_12"/>
</dbReference>
<dbReference type="InterPro" id="IPR013783">
    <property type="entry name" value="Ig-like_fold"/>
</dbReference>
<feature type="non-terminal residue" evidence="2">
    <location>
        <position position="371"/>
    </location>
</feature>
<feature type="non-terminal residue" evidence="2">
    <location>
        <position position="1"/>
    </location>
</feature>
<evidence type="ECO:0000313" key="2">
    <source>
        <dbReference type="EMBL" id="SVC57452.1"/>
    </source>
</evidence>
<sequence length="371" mass="37818">FSSSADITVPNGSLSTMTSSDNITWSGTFTPATNAEDASNTLSLATSYTDLAGNNGSAKTTANYRVDTRKPTLSEVTAVSTPTNDNTPNYTFSSNEAGTITYGGSCSSSTSSASATNNTITFNALNDGTTYSNCTITVTDSSGNASNALAVTSFTVAIPPVLAEVTAVPTPTDNNTPNYTFSSTEAGTISYGGACGSSSSSAATSGNNNTVTLTQPDNSTALSDGTYDNCTIRVTDNASNTSSPLSVSSFTIGHDTPALAQVTAVPTPDNDTTPVYIFFSTLSGTINYSGDCSSSDTSADADNNTITFNTLSEGPHTNCKISVTSSGSGYTSDNLSVDNFTIDTTAPSLAATTLVPSLTNDNTPNYTFSSN</sequence>
<evidence type="ECO:0000259" key="1">
    <source>
        <dbReference type="Pfam" id="PF19078"/>
    </source>
</evidence>
<organism evidence="2">
    <name type="scientific">marine metagenome</name>
    <dbReference type="NCBI Taxonomy" id="408172"/>
    <lineage>
        <taxon>unclassified sequences</taxon>
        <taxon>metagenomes</taxon>
        <taxon>ecological metagenomes</taxon>
    </lineage>
</organism>
<dbReference type="Gene3D" id="2.60.40.10">
    <property type="entry name" value="Immunoglobulins"/>
    <property type="match status" value="1"/>
</dbReference>
<reference evidence="2" key="1">
    <citation type="submission" date="2018-05" db="EMBL/GenBank/DDBJ databases">
        <authorList>
            <person name="Lanie J.A."/>
            <person name="Ng W.-L."/>
            <person name="Kazmierczak K.M."/>
            <person name="Andrzejewski T.M."/>
            <person name="Davidsen T.M."/>
            <person name="Wayne K.J."/>
            <person name="Tettelin H."/>
            <person name="Glass J.I."/>
            <person name="Rusch D."/>
            <person name="Podicherti R."/>
            <person name="Tsui H.-C.T."/>
            <person name="Winkler M.E."/>
        </authorList>
    </citation>
    <scope>NUCLEOTIDE SEQUENCE</scope>
</reference>
<dbReference type="EMBL" id="UINC01098715">
    <property type="protein sequence ID" value="SVC57452.1"/>
    <property type="molecule type" value="Genomic_DNA"/>
</dbReference>
<accession>A0A382NCJ7</accession>
<proteinExistence type="predicted"/>
<gene>
    <name evidence="2" type="ORF">METZ01_LOCUS310306</name>
</gene>
<name>A0A382NCJ7_9ZZZZ</name>
<dbReference type="AlphaFoldDB" id="A0A382NCJ7"/>